<gene>
    <name evidence="1" type="ORF">S03H2_67031</name>
</gene>
<comment type="caution">
    <text evidence="1">The sequence shown here is derived from an EMBL/GenBank/DDBJ whole genome shotgun (WGS) entry which is preliminary data.</text>
</comment>
<sequence>HGLYSAIVDAFDTELIAIARGQKPKIVEVVHKVMDGEKIDLSSLSEEETKYAKTVRVITGEALYSHSWLEI</sequence>
<dbReference type="EMBL" id="BARU01043831">
    <property type="protein sequence ID" value="GAH85547.1"/>
    <property type="molecule type" value="Genomic_DNA"/>
</dbReference>
<evidence type="ECO:0000313" key="1">
    <source>
        <dbReference type="EMBL" id="GAH85547.1"/>
    </source>
</evidence>
<proteinExistence type="predicted"/>
<dbReference type="AlphaFoldDB" id="X1IV24"/>
<name>X1IV24_9ZZZZ</name>
<reference evidence="1" key="1">
    <citation type="journal article" date="2014" name="Front. Microbiol.">
        <title>High frequency of phylogenetically diverse reductive dehalogenase-homologous genes in deep subseafloor sedimentary metagenomes.</title>
        <authorList>
            <person name="Kawai M."/>
            <person name="Futagami T."/>
            <person name="Toyoda A."/>
            <person name="Takaki Y."/>
            <person name="Nishi S."/>
            <person name="Hori S."/>
            <person name="Arai W."/>
            <person name="Tsubouchi T."/>
            <person name="Morono Y."/>
            <person name="Uchiyama I."/>
            <person name="Ito T."/>
            <person name="Fujiyama A."/>
            <person name="Inagaki F."/>
            <person name="Takami H."/>
        </authorList>
    </citation>
    <scope>NUCLEOTIDE SEQUENCE</scope>
    <source>
        <strain evidence="1">Expedition CK06-06</strain>
    </source>
</reference>
<feature type="non-terminal residue" evidence="1">
    <location>
        <position position="1"/>
    </location>
</feature>
<accession>X1IV24</accession>
<organism evidence="1">
    <name type="scientific">marine sediment metagenome</name>
    <dbReference type="NCBI Taxonomy" id="412755"/>
    <lineage>
        <taxon>unclassified sequences</taxon>
        <taxon>metagenomes</taxon>
        <taxon>ecological metagenomes</taxon>
    </lineage>
</organism>
<protein>
    <submittedName>
        <fullName evidence="1">Uncharacterized protein</fullName>
    </submittedName>
</protein>